<evidence type="ECO:0000313" key="2">
    <source>
        <dbReference type="Proteomes" id="UP000267606"/>
    </source>
</evidence>
<reference evidence="3" key="1">
    <citation type="submission" date="2016-06" db="UniProtKB">
        <authorList>
            <consortium name="WormBaseParasite"/>
        </authorList>
    </citation>
    <scope>IDENTIFICATION</scope>
</reference>
<keyword evidence="2" id="KW-1185">Reference proteome</keyword>
<evidence type="ECO:0000313" key="3">
    <source>
        <dbReference type="WBParaSite" id="OFLC_0001607301-mRNA-1"/>
    </source>
</evidence>
<name>A0A183I8J8_9BILA</name>
<dbReference type="AlphaFoldDB" id="A0A183I8J8"/>
<organism evidence="3">
    <name type="scientific">Onchocerca flexuosa</name>
    <dbReference type="NCBI Taxonomy" id="387005"/>
    <lineage>
        <taxon>Eukaryota</taxon>
        <taxon>Metazoa</taxon>
        <taxon>Ecdysozoa</taxon>
        <taxon>Nematoda</taxon>
        <taxon>Chromadorea</taxon>
        <taxon>Rhabditida</taxon>
        <taxon>Spirurina</taxon>
        <taxon>Spiruromorpha</taxon>
        <taxon>Filarioidea</taxon>
        <taxon>Onchocercidae</taxon>
        <taxon>Onchocerca</taxon>
    </lineage>
</organism>
<protein>
    <submittedName>
        <fullName evidence="1 3">Uncharacterized protein</fullName>
    </submittedName>
</protein>
<dbReference type="WBParaSite" id="OFLC_0001607301-mRNA-1">
    <property type="protein sequence ID" value="OFLC_0001607301-mRNA-1"/>
    <property type="gene ID" value="OFLC_0001607301"/>
</dbReference>
<sequence length="39" mass="4982">MFWEIWKDEYLTSSRERTQMEHKSPRSVEIRVLLIFYIY</sequence>
<accession>A0A183I8J8</accession>
<gene>
    <name evidence="1" type="ORF">OFLC_LOCUS16060</name>
</gene>
<proteinExistence type="predicted"/>
<dbReference type="Proteomes" id="UP000267606">
    <property type="component" value="Unassembled WGS sequence"/>
</dbReference>
<dbReference type="EMBL" id="UZAJ01043841">
    <property type="protein sequence ID" value="VDP26614.1"/>
    <property type="molecule type" value="Genomic_DNA"/>
</dbReference>
<evidence type="ECO:0000313" key="1">
    <source>
        <dbReference type="EMBL" id="VDP26614.1"/>
    </source>
</evidence>
<reference evidence="1 2" key="2">
    <citation type="submission" date="2018-11" db="EMBL/GenBank/DDBJ databases">
        <authorList>
            <consortium name="Pathogen Informatics"/>
        </authorList>
    </citation>
    <scope>NUCLEOTIDE SEQUENCE [LARGE SCALE GENOMIC DNA]</scope>
</reference>